<evidence type="ECO:0000256" key="7">
    <source>
        <dbReference type="ARBA" id="ARBA00023054"/>
    </source>
</evidence>
<dbReference type="SUPFAM" id="SSF52540">
    <property type="entry name" value="P-loop containing nucleoside triphosphate hydrolases"/>
    <property type="match status" value="2"/>
</dbReference>
<dbReference type="PROSITE" id="PS51194">
    <property type="entry name" value="HELICASE_CTER"/>
    <property type="match status" value="1"/>
</dbReference>
<evidence type="ECO:0000256" key="8">
    <source>
        <dbReference type="ARBA" id="ARBA00023242"/>
    </source>
</evidence>
<reference evidence="12" key="1">
    <citation type="submission" date="2022-07" db="EMBL/GenBank/DDBJ databases">
        <title>Fungi with potential for degradation of polypropylene.</title>
        <authorList>
            <person name="Gostincar C."/>
        </authorList>
    </citation>
    <scope>NUCLEOTIDE SEQUENCE</scope>
    <source>
        <strain evidence="12">EXF-13308</strain>
    </source>
</reference>
<evidence type="ECO:0000313" key="13">
    <source>
        <dbReference type="Proteomes" id="UP001174694"/>
    </source>
</evidence>
<feature type="domain" description="Helicase ATP-binding" evidence="10">
    <location>
        <begin position="153"/>
        <end position="332"/>
    </location>
</feature>
<evidence type="ECO:0000256" key="9">
    <source>
        <dbReference type="SAM" id="MobiDB-lite"/>
    </source>
</evidence>
<evidence type="ECO:0000256" key="6">
    <source>
        <dbReference type="ARBA" id="ARBA00022840"/>
    </source>
</evidence>
<dbReference type="Pfam" id="PF00271">
    <property type="entry name" value="Helicase_C"/>
    <property type="match status" value="1"/>
</dbReference>
<comment type="caution">
    <text evidence="12">The sequence shown here is derived from an EMBL/GenBank/DDBJ whole genome shotgun (WGS) entry which is preliminary data.</text>
</comment>
<evidence type="ECO:0000256" key="1">
    <source>
        <dbReference type="ARBA" id="ARBA00004123"/>
    </source>
</evidence>
<keyword evidence="8" id="KW-0539">Nucleus</keyword>
<evidence type="ECO:0000256" key="5">
    <source>
        <dbReference type="ARBA" id="ARBA00022806"/>
    </source>
</evidence>
<dbReference type="EMBL" id="JANBVO010000030">
    <property type="protein sequence ID" value="KAJ9138374.1"/>
    <property type="molecule type" value="Genomic_DNA"/>
</dbReference>
<dbReference type="GO" id="GO:0005524">
    <property type="term" value="F:ATP binding"/>
    <property type="evidence" value="ECO:0007669"/>
    <property type="project" value="UniProtKB-KW"/>
</dbReference>
<evidence type="ECO:0000256" key="4">
    <source>
        <dbReference type="ARBA" id="ARBA00022801"/>
    </source>
</evidence>
<dbReference type="SMART" id="SM00490">
    <property type="entry name" value="HELICc"/>
    <property type="match status" value="1"/>
</dbReference>
<keyword evidence="5 12" id="KW-0347">Helicase</keyword>
<gene>
    <name evidence="12" type="ORF">NKR23_g8497</name>
</gene>
<name>A0AA38R7Q8_9PEZI</name>
<dbReference type="GO" id="GO:0005634">
    <property type="term" value="C:nucleus"/>
    <property type="evidence" value="ECO:0007669"/>
    <property type="project" value="UniProtKB-SubCell"/>
</dbReference>
<dbReference type="InterPro" id="IPR038718">
    <property type="entry name" value="SNF2-like_sf"/>
</dbReference>
<evidence type="ECO:0000256" key="2">
    <source>
        <dbReference type="ARBA" id="ARBA00007025"/>
    </source>
</evidence>
<protein>
    <submittedName>
        <fullName evidence="12">SNF2 family helicase/ATPase PasG</fullName>
    </submittedName>
</protein>
<feature type="region of interest" description="Disordered" evidence="9">
    <location>
        <begin position="500"/>
        <end position="574"/>
    </location>
</feature>
<dbReference type="InterPro" id="IPR000330">
    <property type="entry name" value="SNF2_N"/>
</dbReference>
<feature type="compositionally biased region" description="Basic and acidic residues" evidence="9">
    <location>
        <begin position="520"/>
        <end position="536"/>
    </location>
</feature>
<feature type="compositionally biased region" description="Basic and acidic residues" evidence="9">
    <location>
        <begin position="45"/>
        <end position="64"/>
    </location>
</feature>
<evidence type="ECO:0000256" key="3">
    <source>
        <dbReference type="ARBA" id="ARBA00022741"/>
    </source>
</evidence>
<dbReference type="PROSITE" id="PS51192">
    <property type="entry name" value="HELICASE_ATP_BIND_1"/>
    <property type="match status" value="1"/>
</dbReference>
<dbReference type="InterPro" id="IPR049730">
    <property type="entry name" value="SNF2/RAD54-like_C"/>
</dbReference>
<feature type="region of interest" description="Disordered" evidence="9">
    <location>
        <begin position="1"/>
        <end position="79"/>
    </location>
</feature>
<dbReference type="SMART" id="SM00487">
    <property type="entry name" value="DEXDc"/>
    <property type="match status" value="1"/>
</dbReference>
<feature type="compositionally biased region" description="Low complexity" evidence="9">
    <location>
        <begin position="446"/>
        <end position="455"/>
    </location>
</feature>
<proteinExistence type="inferred from homology"/>
<dbReference type="InterPro" id="IPR014001">
    <property type="entry name" value="Helicase_ATP-bd"/>
</dbReference>
<accession>A0AA38R7Q8</accession>
<organism evidence="12 13">
    <name type="scientific">Pleurostoma richardsiae</name>
    <dbReference type="NCBI Taxonomy" id="41990"/>
    <lineage>
        <taxon>Eukaryota</taxon>
        <taxon>Fungi</taxon>
        <taxon>Dikarya</taxon>
        <taxon>Ascomycota</taxon>
        <taxon>Pezizomycotina</taxon>
        <taxon>Sordariomycetes</taxon>
        <taxon>Sordariomycetidae</taxon>
        <taxon>Calosphaeriales</taxon>
        <taxon>Pleurostomataceae</taxon>
        <taxon>Pleurostoma</taxon>
    </lineage>
</organism>
<dbReference type="InterPro" id="IPR001650">
    <property type="entry name" value="Helicase_C-like"/>
</dbReference>
<keyword evidence="7" id="KW-0175">Coiled coil</keyword>
<evidence type="ECO:0000259" key="10">
    <source>
        <dbReference type="PROSITE" id="PS51192"/>
    </source>
</evidence>
<keyword evidence="3" id="KW-0547">Nucleotide-binding</keyword>
<keyword evidence="4" id="KW-0378">Hydrolase</keyword>
<feature type="compositionally biased region" description="Polar residues" evidence="9">
    <location>
        <begin position="456"/>
        <end position="473"/>
    </location>
</feature>
<dbReference type="PROSITE" id="PS00018">
    <property type="entry name" value="EF_HAND_1"/>
    <property type="match status" value="1"/>
</dbReference>
<comment type="subcellular location">
    <subcellularLocation>
        <location evidence="1">Nucleus</location>
    </subcellularLocation>
</comment>
<dbReference type="FunFam" id="3.40.50.10810:FF:000015">
    <property type="entry name" value="lymphoid-specific helicase isoform X1"/>
    <property type="match status" value="1"/>
</dbReference>
<feature type="region of interest" description="Disordered" evidence="9">
    <location>
        <begin position="438"/>
        <end position="487"/>
    </location>
</feature>
<sequence length="896" mass="100484">MSSDASSDVELDRASTALATSAPSSPPPENDPDASDLGLSFMDKQILEEEEKARRQNEAAEKRHLAAKARRKRKVPLSSAERAAKARELEELMERSERFGQELRAGSHVLGRVGSGMDGSTLGGQDIEMAEQPGLVVHGTMRPYQLEGLTWMFELASKGLSGILADEMGLGKTIQTISLIAKLREDVDHFGPHLIVAPLSTLSNWLDEFHRWTPSIPVVMYHGTPADREHIRQKKLLPNLIRSKSNGRMEPTARFPVVCTSYEVILRDHAQLSKINWGLIIIDEGHRMKNVESKLFEKLTTFSSETRLLITGTPLQNNLKELWALLHFLIPKVFRDWESFESWFDFDDLQDEEGTESFITDQSKQGYVKKLHVLLQPLLLRRVKADVAHYLPKKREYVLYAPMTKEQTDLYKAITDKAIDTRTYLEDKVVEKLTSTFNTPAGSLKSTPRSSRSSTANPKTEQATNGETISLSVRSKRQARNVESVSPSANSAFDILMRKSGSRGRPAKNSVSKMPVPTPLKKEAKRKEPPTRETSRSKSAKSSRESTPSTSKRGRLRKTRISYNVDDSDDDDALSDDEFEAKIAEKYVEVKAEEPASPVPSEQSELAETVALAKKQIANKKLGNDIMQLRLVCNSPHNFYNPWALREGAAVDESIVTSSGKMLLLDRLLPALFEKGHKVLIFSQFKTQLDILDDYCRELRGWKICRIDGSVAQDDRRAQIEEFNKNPDYKVFLLSTRAGGQGINLAAADTVILFDSDWNPQQDLQAQDRAHRIGQTRPVIVYRLATRNTVEETLLMSAEAKRRLEKLVIKKGGFRTMGQKADLDQDLDQDILRSLLLKDGEVYQFSGQKEILSDHDLEVLCDRSDEAYARAATGTGDADAYKVVETKATGLSALQV</sequence>
<dbReference type="FunFam" id="3.40.50.300:FF:001315">
    <property type="entry name" value="SNF2 family helicase/ATPase PasG"/>
    <property type="match status" value="1"/>
</dbReference>
<dbReference type="GO" id="GO:0016787">
    <property type="term" value="F:hydrolase activity"/>
    <property type="evidence" value="ECO:0007669"/>
    <property type="project" value="UniProtKB-KW"/>
</dbReference>
<dbReference type="AlphaFoldDB" id="A0AA38R7Q8"/>
<keyword evidence="6" id="KW-0067">ATP-binding</keyword>
<comment type="similarity">
    <text evidence="2">Belongs to the SNF2/RAD54 helicase family.</text>
</comment>
<dbReference type="InterPro" id="IPR027417">
    <property type="entry name" value="P-loop_NTPase"/>
</dbReference>
<dbReference type="Proteomes" id="UP001174694">
    <property type="component" value="Unassembled WGS sequence"/>
</dbReference>
<evidence type="ECO:0000259" key="11">
    <source>
        <dbReference type="PROSITE" id="PS51194"/>
    </source>
</evidence>
<evidence type="ECO:0000313" key="12">
    <source>
        <dbReference type="EMBL" id="KAJ9138374.1"/>
    </source>
</evidence>
<feature type="compositionally biased region" description="Basic residues" evidence="9">
    <location>
        <begin position="65"/>
        <end position="75"/>
    </location>
</feature>
<dbReference type="Gene3D" id="3.40.50.300">
    <property type="entry name" value="P-loop containing nucleotide triphosphate hydrolases"/>
    <property type="match status" value="1"/>
</dbReference>
<dbReference type="Pfam" id="PF00176">
    <property type="entry name" value="SNF2-rel_dom"/>
    <property type="match status" value="1"/>
</dbReference>
<feature type="domain" description="Helicase C-terminal" evidence="11">
    <location>
        <begin position="664"/>
        <end position="824"/>
    </location>
</feature>
<dbReference type="InterPro" id="IPR018247">
    <property type="entry name" value="EF_Hand_1_Ca_BS"/>
</dbReference>
<dbReference type="Gene3D" id="3.40.50.10810">
    <property type="entry name" value="Tandem AAA-ATPase domain"/>
    <property type="match status" value="1"/>
</dbReference>
<feature type="compositionally biased region" description="Low complexity" evidence="9">
    <location>
        <begin position="14"/>
        <end position="23"/>
    </location>
</feature>
<keyword evidence="13" id="KW-1185">Reference proteome</keyword>
<dbReference type="CDD" id="cd18793">
    <property type="entry name" value="SF2_C_SNF"/>
    <property type="match status" value="1"/>
</dbReference>
<dbReference type="PANTHER" id="PTHR10799">
    <property type="entry name" value="SNF2/RAD54 HELICASE FAMILY"/>
    <property type="match status" value="1"/>
</dbReference>
<dbReference type="GO" id="GO:0004386">
    <property type="term" value="F:helicase activity"/>
    <property type="evidence" value="ECO:0007669"/>
    <property type="project" value="UniProtKB-KW"/>
</dbReference>